<organism evidence="1 2">
    <name type="scientific">Paraburkholderia panacisoli</name>
    <dbReference type="NCBI Taxonomy" id="2603818"/>
    <lineage>
        <taxon>Bacteria</taxon>
        <taxon>Pseudomonadati</taxon>
        <taxon>Pseudomonadota</taxon>
        <taxon>Betaproteobacteria</taxon>
        <taxon>Burkholderiales</taxon>
        <taxon>Burkholderiaceae</taxon>
        <taxon>Paraburkholderia</taxon>
    </lineage>
</organism>
<dbReference type="Proteomes" id="UP000325273">
    <property type="component" value="Unassembled WGS sequence"/>
</dbReference>
<gene>
    <name evidence="1" type="ORF">FVF58_36940</name>
</gene>
<reference evidence="1 2" key="1">
    <citation type="submission" date="2019-08" db="EMBL/GenBank/DDBJ databases">
        <title>Paraburkholderia sp. DCY113.</title>
        <authorList>
            <person name="Kang J."/>
        </authorList>
    </citation>
    <scope>NUCLEOTIDE SEQUENCE [LARGE SCALE GENOMIC DNA]</scope>
    <source>
        <strain evidence="1 2">DCY113</strain>
    </source>
</reference>
<sequence length="83" mass="9574">MKSAEICLRSVVEKWFATAPVRVTRFKWSGIGHSRSVRVEARSSSKAFSIVFFKHEDGAWRVFPPDGRRPAMRFYMNVELPKG</sequence>
<dbReference type="AlphaFoldDB" id="A0A5B0GJ18"/>
<protein>
    <submittedName>
        <fullName evidence="1">Uncharacterized protein</fullName>
    </submittedName>
</protein>
<proteinExistence type="predicted"/>
<accession>A0A5B0GJ18</accession>
<evidence type="ECO:0000313" key="1">
    <source>
        <dbReference type="EMBL" id="KAA1003437.1"/>
    </source>
</evidence>
<dbReference type="RefSeq" id="WP_149674646.1">
    <property type="nucleotide sequence ID" value="NZ_VTUZ01000036.1"/>
</dbReference>
<dbReference type="EMBL" id="VTUZ01000036">
    <property type="protein sequence ID" value="KAA1003437.1"/>
    <property type="molecule type" value="Genomic_DNA"/>
</dbReference>
<evidence type="ECO:0000313" key="2">
    <source>
        <dbReference type="Proteomes" id="UP000325273"/>
    </source>
</evidence>
<comment type="caution">
    <text evidence="1">The sequence shown here is derived from an EMBL/GenBank/DDBJ whole genome shotgun (WGS) entry which is preliminary data.</text>
</comment>
<name>A0A5B0GJ18_9BURK</name>
<keyword evidence="2" id="KW-1185">Reference proteome</keyword>